<accession>A0A397CCX4</accession>
<proteinExistence type="predicted"/>
<feature type="region of interest" description="Disordered" evidence="1">
    <location>
        <begin position="1"/>
        <end position="31"/>
    </location>
</feature>
<protein>
    <submittedName>
        <fullName evidence="2">Uncharacterized protein</fullName>
    </submittedName>
</protein>
<comment type="caution">
    <text evidence="2">The sequence shown here is derived from an EMBL/GenBank/DDBJ whole genome shotgun (WGS) entry which is preliminary data.</text>
</comment>
<name>A0A397CCX4_APHAT</name>
<evidence type="ECO:0000256" key="1">
    <source>
        <dbReference type="SAM" id="MobiDB-lite"/>
    </source>
</evidence>
<dbReference type="AlphaFoldDB" id="A0A397CCX4"/>
<reference evidence="2 3" key="1">
    <citation type="submission" date="2018-08" db="EMBL/GenBank/DDBJ databases">
        <title>Aphanomyces genome sequencing and annotation.</title>
        <authorList>
            <person name="Minardi D."/>
            <person name="Oidtmann B."/>
            <person name="Van Der Giezen M."/>
            <person name="Studholme D.J."/>
        </authorList>
    </citation>
    <scope>NUCLEOTIDE SEQUENCE [LARGE SCALE GENOMIC DNA]</scope>
    <source>
        <strain evidence="2 3">SA</strain>
    </source>
</reference>
<feature type="compositionally biased region" description="Polar residues" evidence="1">
    <location>
        <begin position="16"/>
        <end position="25"/>
    </location>
</feature>
<organism evidence="2 3">
    <name type="scientific">Aphanomyces astaci</name>
    <name type="common">Crayfish plague agent</name>
    <dbReference type="NCBI Taxonomy" id="112090"/>
    <lineage>
        <taxon>Eukaryota</taxon>
        <taxon>Sar</taxon>
        <taxon>Stramenopiles</taxon>
        <taxon>Oomycota</taxon>
        <taxon>Saprolegniomycetes</taxon>
        <taxon>Saprolegniales</taxon>
        <taxon>Verrucalvaceae</taxon>
        <taxon>Aphanomyces</taxon>
    </lineage>
</organism>
<sequence>MYDSSQNRLSSRRTDGSTSMGNSSERSVHVPRRESSELVLFNAAARCSTDDEEYGELSTISPRHDNDCPAHRVLLSRRNLRATTTYAPDLSRRHVVVEARLIDIEDGIVAVLSLRAVERFGKLVSDLDKGLLGLRAATVFATREAVTVTEALEQTQYALVAGAKCFPGKIRA</sequence>
<dbReference type="Proteomes" id="UP000265716">
    <property type="component" value="Unassembled WGS sequence"/>
</dbReference>
<gene>
    <name evidence="2" type="ORF">DYB38_011451</name>
</gene>
<dbReference type="VEuPathDB" id="FungiDB:H257_07517"/>
<dbReference type="EMBL" id="QUTC01008311">
    <property type="protein sequence ID" value="RHY44300.1"/>
    <property type="molecule type" value="Genomic_DNA"/>
</dbReference>
<evidence type="ECO:0000313" key="3">
    <source>
        <dbReference type="Proteomes" id="UP000265716"/>
    </source>
</evidence>
<evidence type="ECO:0000313" key="2">
    <source>
        <dbReference type="EMBL" id="RHY44300.1"/>
    </source>
</evidence>